<evidence type="ECO:0000313" key="2">
    <source>
        <dbReference type="Proteomes" id="UP000184159"/>
    </source>
</evidence>
<accession>A0A1M4VBV9</accession>
<protein>
    <submittedName>
        <fullName evidence="1">CRISPR type III-B/RAMP module-associated protein Cmr3</fullName>
    </submittedName>
</protein>
<evidence type="ECO:0000313" key="1">
    <source>
        <dbReference type="EMBL" id="SHE66412.1"/>
    </source>
</evidence>
<dbReference type="EMBL" id="FQUH01000002">
    <property type="protein sequence ID" value="SHE66412.1"/>
    <property type="molecule type" value="Genomic_DNA"/>
</dbReference>
<gene>
    <name evidence="1" type="ORF">SAMN02745781_00677</name>
</gene>
<dbReference type="Proteomes" id="UP000184159">
    <property type="component" value="Unassembled WGS sequence"/>
</dbReference>
<keyword evidence="2" id="KW-1185">Reference proteome</keyword>
<name>A0A1M4VBV9_VIBGA</name>
<sequence>MNDISLSIHMHDSWYFRDGRNHNGSTQVAASSQLFPSQRTILGALMALLKEEIKTDDPHYHRLFKAPWGNAAPLRISPLRLQYKKDTYVPAPRLIVECLSEQARQKHYECLQPTGTSYTADFGRLHELKLSSNDEYVHRPLWMKDSVILSNEMPENSILDLTNLLTHETRLGIALNAKNKQAETGQLYLTEHIRPQEDEFAFSVSLFFAPELQECKEKLCQRLNSGAWVRFGAEGRLAYITQDKSYCPPSFSVPPSRLFVASLLSPLSTNVVTSESASGPHQWLAEQVKACFPDGELLNLLADKPRPIGGWQNYRDTAGAVDSLHYFDAGSCALIRFAQPQQFDDVTEQLELCQNKQQARCSNTQLNYGSIPGHYFLGAHANQQHYGYGHYMLLPLEDKK</sequence>
<reference evidence="2" key="1">
    <citation type="submission" date="2016-11" db="EMBL/GenBank/DDBJ databases">
        <authorList>
            <person name="Varghese N."/>
            <person name="Submissions S."/>
        </authorList>
    </citation>
    <scope>NUCLEOTIDE SEQUENCE [LARGE SCALE GENOMIC DNA]</scope>
    <source>
        <strain evidence="2">DSM 21264</strain>
    </source>
</reference>
<proteinExistence type="predicted"/>
<organism evidence="1 2">
    <name type="scientific">Vibrio gazogenes DSM 21264 = NBRC 103151</name>
    <dbReference type="NCBI Taxonomy" id="1123492"/>
    <lineage>
        <taxon>Bacteria</taxon>
        <taxon>Pseudomonadati</taxon>
        <taxon>Pseudomonadota</taxon>
        <taxon>Gammaproteobacteria</taxon>
        <taxon>Vibrionales</taxon>
        <taxon>Vibrionaceae</taxon>
        <taxon>Vibrio</taxon>
    </lineage>
</organism>
<dbReference type="InterPro" id="IPR019117">
    <property type="entry name" value="CRISPR-assoc_protein_Cmr3"/>
</dbReference>
<dbReference type="Pfam" id="PF09700">
    <property type="entry name" value="Cas_Cmr3"/>
    <property type="match status" value="1"/>
</dbReference>
<dbReference type="AlphaFoldDB" id="A0A1M4VBV9"/>